<feature type="region of interest" description="Disordered" evidence="1">
    <location>
        <begin position="389"/>
        <end position="412"/>
    </location>
</feature>
<accession>A0A8H4TMC6</accession>
<feature type="compositionally biased region" description="Polar residues" evidence="1">
    <location>
        <begin position="402"/>
        <end position="412"/>
    </location>
</feature>
<dbReference type="OrthoDB" id="5104015at2759"/>
<reference evidence="2" key="1">
    <citation type="journal article" date="2020" name="BMC Genomics">
        <title>Correction to: Identification and distribution of gene clusters required for synthesis of sphingolipid metabolism inhibitors in diverse species of the filamentous fungus Fusarium.</title>
        <authorList>
            <person name="Kim H.S."/>
            <person name="Lohmar J.M."/>
            <person name="Busman M."/>
            <person name="Brown D.W."/>
            <person name="Naumann T.A."/>
            <person name="Divon H.H."/>
            <person name="Lysoe E."/>
            <person name="Uhlig S."/>
            <person name="Proctor R.H."/>
        </authorList>
    </citation>
    <scope>NUCLEOTIDE SEQUENCE</scope>
    <source>
        <strain evidence="2">NRRL 45417</strain>
    </source>
</reference>
<protein>
    <submittedName>
        <fullName evidence="2">Uncharacterized protein</fullName>
    </submittedName>
</protein>
<name>A0A8H4TMC6_9HYPO</name>
<dbReference type="AlphaFoldDB" id="A0A8H4TMC6"/>
<proteinExistence type="predicted"/>
<evidence type="ECO:0000256" key="1">
    <source>
        <dbReference type="SAM" id="MobiDB-lite"/>
    </source>
</evidence>
<dbReference type="Proteomes" id="UP000604273">
    <property type="component" value="Unassembled WGS sequence"/>
</dbReference>
<dbReference type="EMBL" id="JABFAI010000016">
    <property type="protein sequence ID" value="KAF4960655.1"/>
    <property type="molecule type" value="Genomic_DNA"/>
</dbReference>
<reference evidence="2" key="2">
    <citation type="submission" date="2020-05" db="EMBL/GenBank/DDBJ databases">
        <authorList>
            <person name="Kim H.-S."/>
            <person name="Proctor R.H."/>
            <person name="Brown D.W."/>
        </authorList>
    </citation>
    <scope>NUCLEOTIDE SEQUENCE</scope>
    <source>
        <strain evidence="2">NRRL 45417</strain>
    </source>
</reference>
<keyword evidence="3" id="KW-1185">Reference proteome</keyword>
<evidence type="ECO:0000313" key="3">
    <source>
        <dbReference type="Proteomes" id="UP000604273"/>
    </source>
</evidence>
<gene>
    <name evidence="2" type="ORF">FGADI_824</name>
</gene>
<evidence type="ECO:0000313" key="2">
    <source>
        <dbReference type="EMBL" id="KAF4960655.1"/>
    </source>
</evidence>
<comment type="caution">
    <text evidence="2">The sequence shown here is derived from an EMBL/GenBank/DDBJ whole genome shotgun (WGS) entry which is preliminary data.</text>
</comment>
<organism evidence="2 3">
    <name type="scientific">Fusarium gaditjirri</name>
    <dbReference type="NCBI Taxonomy" id="282569"/>
    <lineage>
        <taxon>Eukaryota</taxon>
        <taxon>Fungi</taxon>
        <taxon>Dikarya</taxon>
        <taxon>Ascomycota</taxon>
        <taxon>Pezizomycotina</taxon>
        <taxon>Sordariomycetes</taxon>
        <taxon>Hypocreomycetidae</taxon>
        <taxon>Hypocreales</taxon>
        <taxon>Nectriaceae</taxon>
        <taxon>Fusarium</taxon>
        <taxon>Fusarium nisikadoi species complex</taxon>
    </lineage>
</organism>
<sequence>MMFFHAHNFFVWDMQAESEEQRYRPIENSLKAEVDLSVVDQTHYQAIYDLLKANEIPIDSLAPELFNALMGNFNEIYSKTWPKLMYALQAQTENRHGDPRTVLSMLIDDQLVQIATQVPAKMGDRLEHIRVIKFPFMYHGRWFLGYSPGTFIFRYSSSLPFTEGVNNPPNHMNFKFEGQVPRSSYEHKLRLESLWKPALELFISTIQLFLGRGHRARYPRQELLLTRGEIGPNMFKEILEDWLSCSQESNSVFPAQDTKDCISGHVVTQELAWLILQLKDVPGIYEVVHSPELETLLTTATGLSLQGLAGHWNTTLESMAWKQFWSENRKDLFIYENQGHLDIWTLYSGQTFKNDLFNPSVEYNLPQFTDCRPALRPYAQLIEEEVRQAREGAEQGGRVSAQPFNASFSTQN</sequence>